<dbReference type="Proteomes" id="UP000367750">
    <property type="component" value="Unassembled WGS sequence"/>
</dbReference>
<dbReference type="OrthoDB" id="384721at2"/>
<evidence type="ECO:0000259" key="1">
    <source>
        <dbReference type="PROSITE" id="PS51704"/>
    </source>
</evidence>
<organism evidence="2 3">
    <name type="scientific">Paenibacillus spiritus</name>
    <dbReference type="NCBI Taxonomy" id="2496557"/>
    <lineage>
        <taxon>Bacteria</taxon>
        <taxon>Bacillati</taxon>
        <taxon>Bacillota</taxon>
        <taxon>Bacilli</taxon>
        <taxon>Bacillales</taxon>
        <taxon>Paenibacillaceae</taxon>
        <taxon>Paenibacillus</taxon>
    </lineage>
</organism>
<proteinExistence type="predicted"/>
<sequence length="245" mass="27815">MSDNNPCVAHRGFSGKAPENTLAAIRMALELPYVTWLEIDVQLSRDGVPVVIHDYSLDRTTNGHGRVKEMDYANLRRLDAGSWKSKSYRGEKIPSLEEVLELAAGRAKLNIELKNVGRPYPDLERRVTELIASKGMREEVVLTSFDAPTLRRLRDSAPDFRTGLIFDARWSSPVRPMQQLGCSFLSIKGARLNTALARFLTQRGAEVMAWTVDKPESMRRLADIHSDIMICTNRPDLWGETFWRQ</sequence>
<evidence type="ECO:0000313" key="3">
    <source>
        <dbReference type="Proteomes" id="UP000367750"/>
    </source>
</evidence>
<dbReference type="Pfam" id="PF03009">
    <property type="entry name" value="GDPD"/>
    <property type="match status" value="1"/>
</dbReference>
<dbReference type="PROSITE" id="PS51704">
    <property type="entry name" value="GP_PDE"/>
    <property type="match status" value="1"/>
</dbReference>
<dbReference type="InterPro" id="IPR030395">
    <property type="entry name" value="GP_PDE_dom"/>
</dbReference>
<dbReference type="AlphaFoldDB" id="A0A5J5FZN1"/>
<dbReference type="RefSeq" id="WP_150459240.1">
    <property type="nucleotide sequence ID" value="NZ_VYKK01000022.1"/>
</dbReference>
<keyword evidence="3" id="KW-1185">Reference proteome</keyword>
<gene>
    <name evidence="2" type="ORF">F4V43_15920</name>
</gene>
<dbReference type="InterPro" id="IPR017946">
    <property type="entry name" value="PLC-like_Pdiesterase_TIM-brl"/>
</dbReference>
<dbReference type="GO" id="GO:0008081">
    <property type="term" value="F:phosphoric diester hydrolase activity"/>
    <property type="evidence" value="ECO:0007669"/>
    <property type="project" value="InterPro"/>
</dbReference>
<dbReference type="Gene3D" id="3.20.20.190">
    <property type="entry name" value="Phosphatidylinositol (PI) phosphodiesterase"/>
    <property type="match status" value="1"/>
</dbReference>
<dbReference type="GO" id="GO:0006629">
    <property type="term" value="P:lipid metabolic process"/>
    <property type="evidence" value="ECO:0007669"/>
    <property type="project" value="InterPro"/>
</dbReference>
<dbReference type="EMBL" id="VYKK01000022">
    <property type="protein sequence ID" value="KAA8999808.1"/>
    <property type="molecule type" value="Genomic_DNA"/>
</dbReference>
<evidence type="ECO:0000313" key="2">
    <source>
        <dbReference type="EMBL" id="KAA8999808.1"/>
    </source>
</evidence>
<feature type="domain" description="GP-PDE" evidence="1">
    <location>
        <begin position="5"/>
        <end position="242"/>
    </location>
</feature>
<reference evidence="2 3" key="1">
    <citation type="submission" date="2019-09" db="EMBL/GenBank/DDBJ databases">
        <title>Bacillus ochoae sp. nov., Paenibacillus whitsoniae sp. nov., Paenibacillus spiritus sp. nov. Isolated from the Mars Exploration Rover during spacecraft assembly.</title>
        <authorList>
            <person name="Seuylemezian A."/>
            <person name="Vaishampayan P."/>
        </authorList>
    </citation>
    <scope>NUCLEOTIDE SEQUENCE [LARGE SCALE GENOMIC DNA]</scope>
    <source>
        <strain evidence="2 3">MER_111</strain>
    </source>
</reference>
<accession>A0A5J5FZN1</accession>
<comment type="caution">
    <text evidence="2">The sequence shown here is derived from an EMBL/GenBank/DDBJ whole genome shotgun (WGS) entry which is preliminary data.</text>
</comment>
<name>A0A5J5FZN1_9BACL</name>
<dbReference type="PANTHER" id="PTHR46211">
    <property type="entry name" value="GLYCEROPHOSPHORYL DIESTER PHOSPHODIESTERASE"/>
    <property type="match status" value="1"/>
</dbReference>
<protein>
    <submittedName>
        <fullName evidence="2">Glycerophosphodiester phosphodiesterase</fullName>
    </submittedName>
</protein>
<dbReference type="SUPFAM" id="SSF51695">
    <property type="entry name" value="PLC-like phosphodiesterases"/>
    <property type="match status" value="1"/>
</dbReference>
<dbReference type="PANTHER" id="PTHR46211:SF1">
    <property type="entry name" value="GLYCEROPHOSPHODIESTER PHOSPHODIESTERASE, CYTOPLASMIC"/>
    <property type="match status" value="1"/>
</dbReference>